<dbReference type="OMA" id="MLENLWI"/>
<dbReference type="PaxDb" id="1435377-SUSAZ_10855"/>
<accession>A0A0U3FX83</accession>
<sequence length="115" mass="13073">MEVIKEFVKLSGGKDDDVSILLASWEDKITDIKPTDTGLVDKVEGRVLSLYVYRGGMCILLHKPTGLYLLLYALTSLELSTIMYVVEREIRPDQDFVSLVYEYLDLKDKGRLGKL</sequence>
<dbReference type="Proteomes" id="UP000060043">
    <property type="component" value="Chromosome"/>
</dbReference>
<protein>
    <submittedName>
        <fullName evidence="2">Uncharacterized protein</fullName>
    </submittedName>
</protein>
<evidence type="ECO:0000313" key="3">
    <source>
        <dbReference type="Proteomes" id="UP000060043"/>
    </source>
</evidence>
<name>A0A0U3FX83_9CREN</name>
<dbReference type="GeneID" id="14552823"/>
<dbReference type="STRING" id="1435377.SUSAZ_10855"/>
<proteinExistence type="predicted"/>
<organism evidence="2 3">
    <name type="scientific">Sulfolobus acidocaldarius</name>
    <dbReference type="NCBI Taxonomy" id="2285"/>
    <lineage>
        <taxon>Archaea</taxon>
        <taxon>Thermoproteota</taxon>
        <taxon>Thermoprotei</taxon>
        <taxon>Sulfolobales</taxon>
        <taxon>Sulfolobaceae</taxon>
        <taxon>Sulfolobus</taxon>
    </lineage>
</organism>
<dbReference type="EMBL" id="CP013695">
    <property type="protein sequence ID" value="ALU32366.1"/>
    <property type="molecule type" value="Genomic_DNA"/>
</dbReference>
<gene>
    <name evidence="1" type="ORF">ATY89_06555</name>
    <name evidence="2" type="ORF">ATZ20_09580</name>
</gene>
<evidence type="ECO:0000313" key="1">
    <source>
        <dbReference type="EMBL" id="ALU29633.1"/>
    </source>
</evidence>
<dbReference type="RefSeq" id="WP_011279097.1">
    <property type="nucleotide sequence ID" value="NZ_BHWZ01000006.1"/>
</dbReference>
<dbReference type="AlphaFoldDB" id="A0A0U3FX83"/>
<dbReference type="OrthoDB" id="39354at2157"/>
<dbReference type="EMBL" id="CP013694">
    <property type="protein sequence ID" value="ALU29633.1"/>
    <property type="molecule type" value="Genomic_DNA"/>
</dbReference>
<reference evidence="3 4" key="1">
    <citation type="submission" date="2015-12" db="EMBL/GenBank/DDBJ databases">
        <title>A stable core within a dynamic pangenome in Sulfolobus acidocaldarius.</title>
        <authorList>
            <person name="Anderson R."/>
            <person name="Kouris A."/>
            <person name="Seward C."/>
            <person name="Campbell K."/>
            <person name="Whitaker R."/>
        </authorList>
    </citation>
    <scope>NUCLEOTIDE SEQUENCE [LARGE SCALE GENOMIC DNA]</scope>
    <source>
        <strain evidence="1 4">GG12-C01-09</strain>
        <strain evidence="2 3">NG05B_CO5_07</strain>
    </source>
</reference>
<dbReference type="Proteomes" id="UP000065473">
    <property type="component" value="Chromosome"/>
</dbReference>
<evidence type="ECO:0000313" key="2">
    <source>
        <dbReference type="EMBL" id="ALU32366.1"/>
    </source>
</evidence>
<evidence type="ECO:0000313" key="4">
    <source>
        <dbReference type="Proteomes" id="UP000065473"/>
    </source>
</evidence>